<evidence type="ECO:0000259" key="4">
    <source>
        <dbReference type="Pfam" id="PF08545"/>
    </source>
</evidence>
<dbReference type="InterPro" id="IPR013747">
    <property type="entry name" value="ACP_syn_III_C"/>
</dbReference>
<name>A0A4P6FFM6_9MICO</name>
<dbReference type="AlphaFoldDB" id="A0A4P6FFM6"/>
<evidence type="ECO:0000256" key="1">
    <source>
        <dbReference type="ARBA" id="ARBA00022679"/>
    </source>
</evidence>
<dbReference type="Gene3D" id="3.40.47.10">
    <property type="match status" value="2"/>
</dbReference>
<dbReference type="GO" id="GO:0044550">
    <property type="term" value="P:secondary metabolite biosynthetic process"/>
    <property type="evidence" value="ECO:0007669"/>
    <property type="project" value="TreeGrafter"/>
</dbReference>
<dbReference type="GO" id="GO:0004315">
    <property type="term" value="F:3-oxoacyl-[acyl-carrier-protein] synthase activity"/>
    <property type="evidence" value="ECO:0007669"/>
    <property type="project" value="InterPro"/>
</dbReference>
<proteinExistence type="predicted"/>
<reference evidence="5 6" key="1">
    <citation type="submission" date="2019-01" db="EMBL/GenBank/DDBJ databases">
        <title>Genome sequencing of strain FW100M-8.</title>
        <authorList>
            <person name="Heo J."/>
            <person name="Kim S.-J."/>
            <person name="Kim J.-S."/>
            <person name="Hong S.-B."/>
            <person name="Kwon S.-W."/>
        </authorList>
    </citation>
    <scope>NUCLEOTIDE SEQUENCE [LARGE SCALE GENOMIC DNA]</scope>
    <source>
        <strain evidence="5 6">FW100M-8</strain>
    </source>
</reference>
<evidence type="ECO:0000313" key="5">
    <source>
        <dbReference type="EMBL" id="QAY73219.1"/>
    </source>
</evidence>
<keyword evidence="2" id="KW-0012">Acyltransferase</keyword>
<dbReference type="Pfam" id="PF08541">
    <property type="entry name" value="ACP_syn_III_C"/>
    <property type="match status" value="1"/>
</dbReference>
<dbReference type="RefSeq" id="WP_129190250.1">
    <property type="nucleotide sequence ID" value="NZ_CP035491.1"/>
</dbReference>
<dbReference type="OrthoDB" id="4758553at2"/>
<dbReference type="KEGG" id="agf:ET445_07530"/>
<dbReference type="Pfam" id="PF08545">
    <property type="entry name" value="ACP_syn_III"/>
    <property type="match status" value="1"/>
</dbReference>
<protein>
    <submittedName>
        <fullName evidence="5">Ketoacyl-ACP synthase III</fullName>
    </submittedName>
</protein>
<feature type="domain" description="Beta-ketoacyl-[acyl-carrier-protein] synthase III N-terminal" evidence="4">
    <location>
        <begin position="132"/>
        <end position="217"/>
    </location>
</feature>
<evidence type="ECO:0000256" key="2">
    <source>
        <dbReference type="ARBA" id="ARBA00023315"/>
    </source>
</evidence>
<feature type="domain" description="Beta-ketoacyl-[acyl-carrier-protein] synthase III C-terminal" evidence="3">
    <location>
        <begin position="266"/>
        <end position="355"/>
    </location>
</feature>
<dbReference type="InterPro" id="IPR013751">
    <property type="entry name" value="ACP_syn_III_N"/>
</dbReference>
<dbReference type="PANTHER" id="PTHR34069">
    <property type="entry name" value="3-OXOACYL-[ACYL-CARRIER-PROTEIN] SYNTHASE 3"/>
    <property type="match status" value="1"/>
</dbReference>
<sequence length="355" mass="37252">MTLLDERPAEAPSRVTLEPRRRTVAARLSAVAVHLPAERRTTEETEARLVAENPRLRFPRGLIERLTGVTGVHVRPAGWQTSDLAVAAARDALAQSPGEIDLLVFASASQDLIEPATSHIVAAKLGIAPAVMDVKNACNSLVNGLQVAEALIATGQARRALVVSGEMPSHAVRWRLDSSAQFLRSFAGYTMSDGGAAVVLERADGSGAGILASRFEAHSRFWSVGTLPTGGSVNPHAVGGSYFDMDGRALERAFAEVGLGIFHATLAEAGYTAADVDFVAVHQVALSMHERIVELLGVDPARTHRLIDGHGNLASVSLPVQLAAGVDRGAIRPGSLVALVGLAGGISLGTTVVRW</sequence>
<evidence type="ECO:0000313" key="6">
    <source>
        <dbReference type="Proteomes" id="UP000291259"/>
    </source>
</evidence>
<keyword evidence="6" id="KW-1185">Reference proteome</keyword>
<keyword evidence="1" id="KW-0808">Transferase</keyword>
<dbReference type="GO" id="GO:0006633">
    <property type="term" value="P:fatty acid biosynthetic process"/>
    <property type="evidence" value="ECO:0007669"/>
    <property type="project" value="InterPro"/>
</dbReference>
<evidence type="ECO:0000259" key="3">
    <source>
        <dbReference type="Pfam" id="PF08541"/>
    </source>
</evidence>
<accession>A0A4P6FFM6</accession>
<organism evidence="5 6">
    <name type="scientific">Agromyces protaetiae</name>
    <dbReference type="NCBI Taxonomy" id="2509455"/>
    <lineage>
        <taxon>Bacteria</taxon>
        <taxon>Bacillati</taxon>
        <taxon>Actinomycetota</taxon>
        <taxon>Actinomycetes</taxon>
        <taxon>Micrococcales</taxon>
        <taxon>Microbacteriaceae</taxon>
        <taxon>Agromyces</taxon>
    </lineage>
</organism>
<dbReference type="PANTHER" id="PTHR34069:SF3">
    <property type="entry name" value="ACYL-COA:ACYL-COA ALKYLTRANSFERASE"/>
    <property type="match status" value="1"/>
</dbReference>
<dbReference type="SUPFAM" id="SSF53901">
    <property type="entry name" value="Thiolase-like"/>
    <property type="match status" value="1"/>
</dbReference>
<dbReference type="InterPro" id="IPR016039">
    <property type="entry name" value="Thiolase-like"/>
</dbReference>
<gene>
    <name evidence="5" type="ORF">ET445_07530</name>
</gene>
<dbReference type="Proteomes" id="UP000291259">
    <property type="component" value="Chromosome"/>
</dbReference>
<dbReference type="EMBL" id="CP035491">
    <property type="protein sequence ID" value="QAY73219.1"/>
    <property type="molecule type" value="Genomic_DNA"/>
</dbReference>